<dbReference type="InterPro" id="IPR000835">
    <property type="entry name" value="HTH_MarR-typ"/>
</dbReference>
<dbReference type="RefSeq" id="WP_085511242.1">
    <property type="nucleotide sequence ID" value="NZ_FXAP01000002.1"/>
</dbReference>
<dbReference type="Pfam" id="PF12802">
    <property type="entry name" value="MarR_2"/>
    <property type="match status" value="1"/>
</dbReference>
<dbReference type="AlphaFoldDB" id="A0A3N2C7B9"/>
<dbReference type="EMBL" id="RKHL01000001">
    <property type="protein sequence ID" value="ROR83406.1"/>
    <property type="molecule type" value="Genomic_DNA"/>
</dbReference>
<organism evidence="2 3">
    <name type="scientific">Plantibacter flavus</name>
    <dbReference type="NCBI Taxonomy" id="150123"/>
    <lineage>
        <taxon>Bacteria</taxon>
        <taxon>Bacillati</taxon>
        <taxon>Actinomycetota</taxon>
        <taxon>Actinomycetes</taxon>
        <taxon>Micrococcales</taxon>
        <taxon>Microbacteriaceae</taxon>
        <taxon>Plantibacter</taxon>
    </lineage>
</organism>
<dbReference type="GO" id="GO:0006950">
    <property type="term" value="P:response to stress"/>
    <property type="evidence" value="ECO:0007669"/>
    <property type="project" value="TreeGrafter"/>
</dbReference>
<name>A0A3N2C7B9_9MICO</name>
<evidence type="ECO:0000259" key="1">
    <source>
        <dbReference type="PROSITE" id="PS50995"/>
    </source>
</evidence>
<dbReference type="GO" id="GO:0003700">
    <property type="term" value="F:DNA-binding transcription factor activity"/>
    <property type="evidence" value="ECO:0007669"/>
    <property type="project" value="InterPro"/>
</dbReference>
<dbReference type="PRINTS" id="PR00598">
    <property type="entry name" value="HTHMARR"/>
</dbReference>
<evidence type="ECO:0000313" key="2">
    <source>
        <dbReference type="EMBL" id="ROR83406.1"/>
    </source>
</evidence>
<accession>A0A3N2C7B9</accession>
<dbReference type="PANTHER" id="PTHR33164">
    <property type="entry name" value="TRANSCRIPTIONAL REGULATOR, MARR FAMILY"/>
    <property type="match status" value="1"/>
</dbReference>
<proteinExistence type="predicted"/>
<sequence length="173" mass="19932">MTAQAVDAQHYWYEQDEHERGRRMLEAMRLYRAAEAAMRRRTRDEMHMGENDLLALRFMLRAKQEHRLVSPTDLGAYLGIKTSSVTVMLDRLEAAGHVVRRPSETDRRRVTVSTTDFADSEVRKTLSHMHHRMMGATTGIEPEVAAGIVDFLDRMREAVDSIDRTEPEGQPQH</sequence>
<dbReference type="SMART" id="SM00347">
    <property type="entry name" value="HTH_MARR"/>
    <property type="match status" value="1"/>
</dbReference>
<reference evidence="2 3" key="1">
    <citation type="submission" date="2018-11" db="EMBL/GenBank/DDBJ databases">
        <title>Sequencing the genomes of 1000 actinobacteria strains.</title>
        <authorList>
            <person name="Klenk H.-P."/>
        </authorList>
    </citation>
    <scope>NUCLEOTIDE SEQUENCE [LARGE SCALE GENOMIC DNA]</scope>
    <source>
        <strain evidence="2 3">DSM 14012</strain>
    </source>
</reference>
<dbReference type="InterPro" id="IPR036388">
    <property type="entry name" value="WH-like_DNA-bd_sf"/>
</dbReference>
<evidence type="ECO:0000313" key="3">
    <source>
        <dbReference type="Proteomes" id="UP000266915"/>
    </source>
</evidence>
<gene>
    <name evidence="2" type="ORF">EDD42_3517</name>
</gene>
<dbReference type="PROSITE" id="PS50995">
    <property type="entry name" value="HTH_MARR_2"/>
    <property type="match status" value="1"/>
</dbReference>
<dbReference type="Gene3D" id="1.10.10.10">
    <property type="entry name" value="Winged helix-like DNA-binding domain superfamily/Winged helix DNA-binding domain"/>
    <property type="match status" value="1"/>
</dbReference>
<dbReference type="SUPFAM" id="SSF46785">
    <property type="entry name" value="Winged helix' DNA-binding domain"/>
    <property type="match status" value="1"/>
</dbReference>
<dbReference type="PANTHER" id="PTHR33164:SF89">
    <property type="entry name" value="MARR FAMILY REGULATORY PROTEIN"/>
    <property type="match status" value="1"/>
</dbReference>
<protein>
    <submittedName>
        <fullName evidence="2">MarR family protein</fullName>
    </submittedName>
</protein>
<dbReference type="Proteomes" id="UP000266915">
    <property type="component" value="Unassembled WGS sequence"/>
</dbReference>
<comment type="caution">
    <text evidence="2">The sequence shown here is derived from an EMBL/GenBank/DDBJ whole genome shotgun (WGS) entry which is preliminary data.</text>
</comment>
<feature type="domain" description="HTH marR-type" evidence="1">
    <location>
        <begin position="17"/>
        <end position="157"/>
    </location>
</feature>
<keyword evidence="3" id="KW-1185">Reference proteome</keyword>
<dbReference type="InterPro" id="IPR039422">
    <property type="entry name" value="MarR/SlyA-like"/>
</dbReference>
<dbReference type="InterPro" id="IPR036390">
    <property type="entry name" value="WH_DNA-bd_sf"/>
</dbReference>